<keyword evidence="5" id="KW-1015">Disulfide bond</keyword>
<protein>
    <recommendedName>
        <fullName evidence="7">Pepsin inhibitor-3-like repeated domain-containing protein</fullName>
    </recommendedName>
</protein>
<feature type="chain" id="PRO_5044805491" description="Pepsin inhibitor-3-like repeated domain-containing protein" evidence="6">
    <location>
        <begin position="20"/>
        <end position="210"/>
    </location>
</feature>
<evidence type="ECO:0000313" key="8">
    <source>
        <dbReference type="EMBL" id="MFH4975852.1"/>
    </source>
</evidence>
<feature type="domain" description="Pepsin inhibitor-3-like repeated" evidence="7">
    <location>
        <begin position="101"/>
        <end position="171"/>
    </location>
</feature>
<dbReference type="AlphaFoldDB" id="A0ABD6E961"/>
<keyword evidence="9" id="KW-1185">Reference proteome</keyword>
<evidence type="ECO:0000259" key="7">
    <source>
        <dbReference type="Pfam" id="PF06394"/>
    </source>
</evidence>
<gene>
    <name evidence="8" type="ORF">AB6A40_002561</name>
</gene>
<comment type="similarity">
    <text evidence="2">Belongs to the protease inhibitor I33 family.</text>
</comment>
<evidence type="ECO:0000256" key="6">
    <source>
        <dbReference type="SAM" id="SignalP"/>
    </source>
</evidence>
<dbReference type="InterPro" id="IPR051901">
    <property type="entry name" value="Protease_Inhibitor_I33"/>
</dbReference>
<evidence type="ECO:0000313" key="9">
    <source>
        <dbReference type="Proteomes" id="UP001608902"/>
    </source>
</evidence>
<dbReference type="InterPro" id="IPR038412">
    <property type="entry name" value="Pepsin-I3_sf"/>
</dbReference>
<dbReference type="Proteomes" id="UP001608902">
    <property type="component" value="Unassembled WGS sequence"/>
</dbReference>
<keyword evidence="4 6" id="KW-0732">Signal</keyword>
<keyword evidence="3" id="KW-0964">Secreted</keyword>
<dbReference type="GO" id="GO:0005576">
    <property type="term" value="C:extracellular region"/>
    <property type="evidence" value="ECO:0007669"/>
    <property type="project" value="UniProtKB-SubCell"/>
</dbReference>
<dbReference type="EMBL" id="JBGFUD010001158">
    <property type="protein sequence ID" value="MFH4975852.1"/>
    <property type="molecule type" value="Genomic_DNA"/>
</dbReference>
<evidence type="ECO:0000256" key="4">
    <source>
        <dbReference type="ARBA" id="ARBA00022729"/>
    </source>
</evidence>
<name>A0ABD6E961_9BILA</name>
<dbReference type="Pfam" id="PF06394">
    <property type="entry name" value="Pepsin-I3"/>
    <property type="match status" value="2"/>
</dbReference>
<feature type="signal peptide" evidence="6">
    <location>
        <begin position="1"/>
        <end position="19"/>
    </location>
</feature>
<evidence type="ECO:0000256" key="1">
    <source>
        <dbReference type="ARBA" id="ARBA00004613"/>
    </source>
</evidence>
<evidence type="ECO:0000256" key="5">
    <source>
        <dbReference type="ARBA" id="ARBA00023157"/>
    </source>
</evidence>
<sequence>MHTITIIFSLLALFHTSSGTIAKRIQKRCISIGGCFAYHGTSAACIVTGTKLFVNGLYYGELTSADLNEYEKYKEAMTNYTAEVEEYNRRWPRVEISELPRKPDTPSFCDENITTQYVFNGCTVQGFKVYVGQNYARDLTSEEKDQLRKYTEGLKKYEEYYQSLVQQRFSSFSCNGFRCIEYHASSGKKSKNPLKPVPYPKTPDFCGYVY</sequence>
<dbReference type="Gene3D" id="3.30.1120.50">
    <property type="entry name" value="Pepsin inhibitor-3"/>
    <property type="match status" value="2"/>
</dbReference>
<organism evidence="8 9">
    <name type="scientific">Gnathostoma spinigerum</name>
    <dbReference type="NCBI Taxonomy" id="75299"/>
    <lineage>
        <taxon>Eukaryota</taxon>
        <taxon>Metazoa</taxon>
        <taxon>Ecdysozoa</taxon>
        <taxon>Nematoda</taxon>
        <taxon>Chromadorea</taxon>
        <taxon>Rhabditida</taxon>
        <taxon>Spirurina</taxon>
        <taxon>Gnathostomatomorpha</taxon>
        <taxon>Gnathostomatoidea</taxon>
        <taxon>Gnathostomatidae</taxon>
        <taxon>Gnathostoma</taxon>
    </lineage>
</organism>
<evidence type="ECO:0000256" key="3">
    <source>
        <dbReference type="ARBA" id="ARBA00022525"/>
    </source>
</evidence>
<dbReference type="InterPro" id="IPR010480">
    <property type="entry name" value="Pepsin-I3"/>
</dbReference>
<accession>A0ABD6E961</accession>
<comment type="subcellular location">
    <subcellularLocation>
        <location evidence="1">Secreted</location>
    </subcellularLocation>
</comment>
<evidence type="ECO:0000256" key="2">
    <source>
        <dbReference type="ARBA" id="ARBA00008019"/>
    </source>
</evidence>
<dbReference type="SUPFAM" id="SSF55149">
    <property type="entry name" value="Pepsin inhibitor-3"/>
    <property type="match status" value="1"/>
</dbReference>
<comment type="caution">
    <text evidence="8">The sequence shown here is derived from an EMBL/GenBank/DDBJ whole genome shotgun (WGS) entry which is preliminary data.</text>
</comment>
<dbReference type="PANTHER" id="PTHR37969">
    <property type="entry name" value="PROTEIN CBG07421-RELATED"/>
    <property type="match status" value="1"/>
</dbReference>
<feature type="domain" description="Pepsin inhibitor-3-like repeated" evidence="7">
    <location>
        <begin position="39"/>
        <end position="85"/>
    </location>
</feature>
<reference evidence="8 9" key="1">
    <citation type="submission" date="2024-08" db="EMBL/GenBank/DDBJ databases">
        <title>Gnathostoma spinigerum genome.</title>
        <authorList>
            <person name="Gonzalez-Bertolin B."/>
            <person name="Monzon S."/>
            <person name="Zaballos A."/>
            <person name="Jimenez P."/>
            <person name="Dekumyoy P."/>
            <person name="Varona S."/>
            <person name="Cuesta I."/>
            <person name="Sumanam S."/>
            <person name="Adisakwattana P."/>
            <person name="Gasser R.B."/>
            <person name="Hernandez-Gonzalez A."/>
            <person name="Young N.D."/>
            <person name="Perteguer M.J."/>
        </authorList>
    </citation>
    <scope>NUCLEOTIDE SEQUENCE [LARGE SCALE GENOMIC DNA]</scope>
    <source>
        <strain evidence="8">AL3</strain>
        <tissue evidence="8">Liver</tissue>
    </source>
</reference>
<dbReference type="PANTHER" id="PTHR37969:SF4">
    <property type="entry name" value="PEPSIN INHIBITOR-3-LIKE REPEATED DOMAIN-CONTAINING PROTEIN"/>
    <property type="match status" value="1"/>
</dbReference>
<proteinExistence type="inferred from homology"/>